<comment type="similarity">
    <text evidence="2">Belongs to the polysaccharide synthase family.</text>
</comment>
<protein>
    <submittedName>
        <fullName evidence="8">Oligosaccharide flippase family protein</fullName>
    </submittedName>
</protein>
<dbReference type="PANTHER" id="PTHR30250">
    <property type="entry name" value="PST FAMILY PREDICTED COLANIC ACID TRANSPORTER"/>
    <property type="match status" value="1"/>
</dbReference>
<evidence type="ECO:0000256" key="7">
    <source>
        <dbReference type="SAM" id="Phobius"/>
    </source>
</evidence>
<keyword evidence="6 7" id="KW-0472">Membrane</keyword>
<evidence type="ECO:0000256" key="5">
    <source>
        <dbReference type="ARBA" id="ARBA00022989"/>
    </source>
</evidence>
<evidence type="ECO:0000313" key="8">
    <source>
        <dbReference type="EMBL" id="WQH02518.1"/>
    </source>
</evidence>
<feature type="transmembrane region" description="Helical" evidence="7">
    <location>
        <begin position="310"/>
        <end position="338"/>
    </location>
</feature>
<feature type="transmembrane region" description="Helical" evidence="7">
    <location>
        <begin position="112"/>
        <end position="135"/>
    </location>
</feature>
<gene>
    <name evidence="8" type="ORF">SR858_15700</name>
</gene>
<proteinExistence type="inferred from homology"/>
<feature type="transmembrane region" description="Helical" evidence="7">
    <location>
        <begin position="181"/>
        <end position="201"/>
    </location>
</feature>
<dbReference type="Pfam" id="PF13440">
    <property type="entry name" value="Polysacc_synt_3"/>
    <property type="match status" value="1"/>
</dbReference>
<evidence type="ECO:0000256" key="6">
    <source>
        <dbReference type="ARBA" id="ARBA00023136"/>
    </source>
</evidence>
<feature type="transmembrane region" description="Helical" evidence="7">
    <location>
        <begin position="147"/>
        <end position="169"/>
    </location>
</feature>
<feature type="transmembrane region" description="Helical" evidence="7">
    <location>
        <begin position="44"/>
        <end position="65"/>
    </location>
</feature>
<evidence type="ECO:0000256" key="4">
    <source>
        <dbReference type="ARBA" id="ARBA00022692"/>
    </source>
</evidence>
<feature type="transmembrane region" description="Helical" evidence="7">
    <location>
        <begin position="281"/>
        <end position="304"/>
    </location>
</feature>
<sequence>MAALPTFWKHLLTVLGGSLVAQALPIVAAPLITRLCTPGELGAFSVWLGVVAIATVAATLRMEFAMVVDPGRIRQRLCFGVVAWSSSWLAVVLTVALVAARLLDLVAMSWPGVLTLGLAAWLTAGMQTMLAYAASHNGFAAAAKARIVAAGGVAGAQLGLLALLAGMPWVTLRLAGAGGDALLAGQLVGLAAGLLAARQLLHLPLRGGGLSTLTGPTDVAAAASPVSATSADVERAANTLERPSNGIALAWLTRLRRLRRQGWAALLPTTPQRRYLRHHRAFWRFTLPSSLLNAAVGQLPLLIIGARHGVMAAGLFALTQRVLAAPISLLAASVLEVFKRESVRQYQEHGDCRPAYRHALRVLLALGAVPALVLWVASPALFSFVFGADWRGAGELAQIMAPLFFLNFVAGPLSYVFSVAGRQKTELLWQVALFATTVAAFAAPLPLAHNVLAYSIGYSLLYLVYLHLSYRYALNRPPGRRLHAAG</sequence>
<evidence type="ECO:0000313" key="9">
    <source>
        <dbReference type="Proteomes" id="UP001326110"/>
    </source>
</evidence>
<dbReference type="Proteomes" id="UP001326110">
    <property type="component" value="Chromosome"/>
</dbReference>
<feature type="transmembrane region" description="Helical" evidence="7">
    <location>
        <begin position="77"/>
        <end position="100"/>
    </location>
</feature>
<evidence type="ECO:0000256" key="3">
    <source>
        <dbReference type="ARBA" id="ARBA00022475"/>
    </source>
</evidence>
<evidence type="ECO:0000256" key="2">
    <source>
        <dbReference type="ARBA" id="ARBA00007430"/>
    </source>
</evidence>
<comment type="subcellular location">
    <subcellularLocation>
        <location evidence="1">Cell membrane</location>
        <topology evidence="1">Multi-pass membrane protein</topology>
    </subcellularLocation>
</comment>
<feature type="transmembrane region" description="Helical" evidence="7">
    <location>
        <begin position="359"/>
        <end position="387"/>
    </location>
</feature>
<keyword evidence="3" id="KW-1003">Cell membrane</keyword>
<dbReference type="EMBL" id="CP140152">
    <property type="protein sequence ID" value="WQH02518.1"/>
    <property type="molecule type" value="Genomic_DNA"/>
</dbReference>
<feature type="transmembrane region" description="Helical" evidence="7">
    <location>
        <begin position="451"/>
        <end position="473"/>
    </location>
</feature>
<keyword evidence="9" id="KW-1185">Reference proteome</keyword>
<feature type="transmembrane region" description="Helical" evidence="7">
    <location>
        <begin position="427"/>
        <end position="445"/>
    </location>
</feature>
<feature type="transmembrane region" description="Helical" evidence="7">
    <location>
        <begin position="399"/>
        <end position="420"/>
    </location>
</feature>
<dbReference type="PANTHER" id="PTHR30250:SF10">
    <property type="entry name" value="LIPOPOLYSACCHARIDE BIOSYNTHESIS PROTEIN WZXC"/>
    <property type="match status" value="1"/>
</dbReference>
<dbReference type="InterPro" id="IPR050833">
    <property type="entry name" value="Poly_Biosynth_Transport"/>
</dbReference>
<organism evidence="8 9">
    <name type="scientific">Duganella zoogloeoides</name>
    <dbReference type="NCBI Taxonomy" id="75659"/>
    <lineage>
        <taxon>Bacteria</taxon>
        <taxon>Pseudomonadati</taxon>
        <taxon>Pseudomonadota</taxon>
        <taxon>Betaproteobacteria</taxon>
        <taxon>Burkholderiales</taxon>
        <taxon>Oxalobacteraceae</taxon>
        <taxon>Telluria group</taxon>
        <taxon>Duganella</taxon>
    </lineage>
</organism>
<name>A0ABZ0XS26_9BURK</name>
<keyword evidence="4 7" id="KW-0812">Transmembrane</keyword>
<keyword evidence="5 7" id="KW-1133">Transmembrane helix</keyword>
<dbReference type="RefSeq" id="WP_019919944.1">
    <property type="nucleotide sequence ID" value="NZ_CP140152.1"/>
</dbReference>
<accession>A0ABZ0XS26</accession>
<reference evidence="8 9" key="1">
    <citation type="submission" date="2023-11" db="EMBL/GenBank/DDBJ databases">
        <title>MicrobeMod: A computational toolkit for identifying prokaryotic methylation and restriction-modification with nanopore sequencing.</title>
        <authorList>
            <person name="Crits-Christoph A."/>
            <person name="Kang S.C."/>
            <person name="Lee H."/>
            <person name="Ostrov N."/>
        </authorList>
    </citation>
    <scope>NUCLEOTIDE SEQUENCE [LARGE SCALE GENOMIC DNA]</scope>
    <source>
        <strain evidence="8 9">ATCC 25935</strain>
    </source>
</reference>
<evidence type="ECO:0000256" key="1">
    <source>
        <dbReference type="ARBA" id="ARBA00004651"/>
    </source>
</evidence>